<keyword evidence="2" id="KW-1185">Reference proteome</keyword>
<proteinExistence type="predicted"/>
<protein>
    <submittedName>
        <fullName evidence="1">Uncharacterized protein</fullName>
    </submittedName>
</protein>
<sequence length="159" mass="16668">MHPAARGSRSLETDEIARQVLRDVSLTKLVLFQAPFEVGPVIDHVEHAVPFKTDGKFARITASFGEERKPLWLDQVRGRCAPAGNSRRARKRPCAIRLLMPAGEGGETAGDFLVAFFGGVLVAQGCAGGGVAESVHEFGEGCAGLGGEDGAGVAEVVPT</sequence>
<organism evidence="1 2">
    <name type="scientific">Aeromicrobium duanguangcaii</name>
    <dbReference type="NCBI Taxonomy" id="2968086"/>
    <lineage>
        <taxon>Bacteria</taxon>
        <taxon>Bacillati</taxon>
        <taxon>Actinomycetota</taxon>
        <taxon>Actinomycetes</taxon>
        <taxon>Propionibacteriales</taxon>
        <taxon>Nocardioidaceae</taxon>
        <taxon>Aeromicrobium</taxon>
    </lineage>
</organism>
<evidence type="ECO:0000313" key="2">
    <source>
        <dbReference type="Proteomes" id="UP001315860"/>
    </source>
</evidence>
<dbReference type="Proteomes" id="UP001315860">
    <property type="component" value="Chromosome"/>
</dbReference>
<name>A0ABY5KL75_9ACTN</name>
<accession>A0ABY5KL75</accession>
<dbReference type="EMBL" id="CP101990">
    <property type="protein sequence ID" value="UUI69790.1"/>
    <property type="molecule type" value="Genomic_DNA"/>
</dbReference>
<gene>
    <name evidence="1" type="ORF">NP095_06765</name>
</gene>
<evidence type="ECO:0000313" key="1">
    <source>
        <dbReference type="EMBL" id="UUI69790.1"/>
    </source>
</evidence>
<reference evidence="1 2" key="1">
    <citation type="submission" date="2022-07" db="EMBL/GenBank/DDBJ databases">
        <title>Novel species in genus Aeromicrobium.</title>
        <authorList>
            <person name="Ye L."/>
        </authorList>
    </citation>
    <scope>NUCLEOTIDE SEQUENCE [LARGE SCALE GENOMIC DNA]</scope>
    <source>
        <strain evidence="2">zg-Y50</strain>
    </source>
</reference>